<dbReference type="CDD" id="cd01948">
    <property type="entry name" value="EAL"/>
    <property type="match status" value="1"/>
</dbReference>
<dbReference type="SMART" id="SM00052">
    <property type="entry name" value="EAL"/>
    <property type="match status" value="1"/>
</dbReference>
<dbReference type="PROSITE" id="PS50110">
    <property type="entry name" value="RESPONSE_REGULATORY"/>
    <property type="match status" value="1"/>
</dbReference>
<reference evidence="5" key="1">
    <citation type="submission" date="2020-01" db="EMBL/GenBank/DDBJ databases">
        <title>'Steroidobacter agaridevorans' sp. nov., agar-degrading bacteria isolated from rhizosphere soils.</title>
        <authorList>
            <person name="Ikenaga M."/>
            <person name="Kataoka M."/>
            <person name="Murouchi A."/>
            <person name="Katsuragi S."/>
            <person name="Sakai M."/>
        </authorList>
    </citation>
    <scope>NUCLEOTIDE SEQUENCE [LARGE SCALE GENOMIC DNA]</scope>
    <source>
        <strain evidence="5">YU21-B</strain>
    </source>
</reference>
<dbReference type="EMBL" id="BLJN01000001">
    <property type="protein sequence ID" value="GFE78754.1"/>
    <property type="molecule type" value="Genomic_DNA"/>
</dbReference>
<dbReference type="AlphaFoldDB" id="A0A829Y684"/>
<dbReference type="InterPro" id="IPR011006">
    <property type="entry name" value="CheY-like_superfamily"/>
</dbReference>
<evidence type="ECO:0000313" key="4">
    <source>
        <dbReference type="EMBL" id="GFE78754.1"/>
    </source>
</evidence>
<dbReference type="Pfam" id="PF00072">
    <property type="entry name" value="Response_reg"/>
    <property type="match status" value="1"/>
</dbReference>
<comment type="caution">
    <text evidence="4">The sequence shown here is derived from an EMBL/GenBank/DDBJ whole genome shotgun (WGS) entry which is preliminary data.</text>
</comment>
<feature type="domain" description="EAL" evidence="3">
    <location>
        <begin position="131"/>
        <end position="387"/>
    </location>
</feature>
<gene>
    <name evidence="4" type="ORF">GCM10011487_07540</name>
</gene>
<dbReference type="Gene3D" id="3.20.20.450">
    <property type="entry name" value="EAL domain"/>
    <property type="match status" value="1"/>
</dbReference>
<dbReference type="GO" id="GO:0000160">
    <property type="term" value="P:phosphorelay signal transduction system"/>
    <property type="evidence" value="ECO:0007669"/>
    <property type="project" value="InterPro"/>
</dbReference>
<keyword evidence="1" id="KW-0597">Phosphoprotein</keyword>
<dbReference type="GO" id="GO:0071111">
    <property type="term" value="F:cyclic-guanylate-specific phosphodiesterase activity"/>
    <property type="evidence" value="ECO:0007669"/>
    <property type="project" value="InterPro"/>
</dbReference>
<keyword evidence="5" id="KW-1185">Reference proteome</keyword>
<dbReference type="InterPro" id="IPR001633">
    <property type="entry name" value="EAL_dom"/>
</dbReference>
<dbReference type="SUPFAM" id="SSF141868">
    <property type="entry name" value="EAL domain-like"/>
    <property type="match status" value="1"/>
</dbReference>
<dbReference type="SUPFAM" id="SSF52172">
    <property type="entry name" value="CheY-like"/>
    <property type="match status" value="1"/>
</dbReference>
<dbReference type="PANTHER" id="PTHR33121">
    <property type="entry name" value="CYCLIC DI-GMP PHOSPHODIESTERASE PDEF"/>
    <property type="match status" value="1"/>
</dbReference>
<dbReference type="InterPro" id="IPR035919">
    <property type="entry name" value="EAL_sf"/>
</dbReference>
<proteinExistence type="predicted"/>
<dbReference type="PROSITE" id="PS50883">
    <property type="entry name" value="EAL"/>
    <property type="match status" value="1"/>
</dbReference>
<feature type="domain" description="Response regulatory" evidence="2">
    <location>
        <begin position="8"/>
        <end position="127"/>
    </location>
</feature>
<organism evidence="4 5">
    <name type="scientific">Steroidobacter agaridevorans</name>
    <dbReference type="NCBI Taxonomy" id="2695856"/>
    <lineage>
        <taxon>Bacteria</taxon>
        <taxon>Pseudomonadati</taxon>
        <taxon>Pseudomonadota</taxon>
        <taxon>Gammaproteobacteria</taxon>
        <taxon>Steroidobacterales</taxon>
        <taxon>Steroidobacteraceae</taxon>
        <taxon>Steroidobacter</taxon>
    </lineage>
</organism>
<evidence type="ECO:0000313" key="5">
    <source>
        <dbReference type="Proteomes" id="UP000445000"/>
    </source>
</evidence>
<evidence type="ECO:0000256" key="1">
    <source>
        <dbReference type="PROSITE-ProRule" id="PRU00169"/>
    </source>
</evidence>
<dbReference type="InterPro" id="IPR001789">
    <property type="entry name" value="Sig_transdc_resp-reg_receiver"/>
</dbReference>
<name>A0A829Y684_9GAMM</name>
<dbReference type="SMART" id="SM00448">
    <property type="entry name" value="REC"/>
    <property type="match status" value="1"/>
</dbReference>
<dbReference type="Gene3D" id="3.40.50.2300">
    <property type="match status" value="1"/>
</dbReference>
<dbReference type="InterPro" id="IPR050706">
    <property type="entry name" value="Cyclic-di-GMP_PDE-like"/>
</dbReference>
<accession>A0A829Y684</accession>
<feature type="modified residue" description="4-aspartylphosphate" evidence="1">
    <location>
        <position position="57"/>
    </location>
</feature>
<dbReference type="Pfam" id="PF00563">
    <property type="entry name" value="EAL"/>
    <property type="match status" value="1"/>
</dbReference>
<evidence type="ECO:0000259" key="3">
    <source>
        <dbReference type="PROSITE" id="PS50883"/>
    </source>
</evidence>
<dbReference type="PANTHER" id="PTHR33121:SF71">
    <property type="entry name" value="OXYGEN SENSOR PROTEIN DOSP"/>
    <property type="match status" value="1"/>
</dbReference>
<sequence length="391" mass="42986">MSPDQTNKLLVIDDQPDLCEFISEAAAGLGFESKGVTDPEAFRRAVQEFQPSVVVLDLQMPGADGIELLRYLGERGSKAQILVASGMDQRVLQTAQQIGKAHGLQMLGALQKPILLADLEATLRQCLSSDTPISAAALTAALDKREIIVHYQPKATRLAPNRWIVEGVEALARWNHPSLGFVSPVRFIPLAEKNGLIRRLTEQVLETALSQCRAWDAVGLQLSVAINLSPQLLNNLAFPDQVARMATQVGADARRIIFEVTESAAMFDPGTTMDVLTRMRVKNFGLSIDDFGTGYSSLKQLYLMPFSELKIDTSFVRDVFAHEDARTMVETMVLLAHKLRLTACAEGVESQEVLDFLDSVGCDRAQGYFIGRPMAGTALEIAVREWNSKQK</sequence>
<evidence type="ECO:0000259" key="2">
    <source>
        <dbReference type="PROSITE" id="PS50110"/>
    </source>
</evidence>
<protein>
    <submittedName>
        <fullName evidence="4">Diguanylate phosphodiesterase</fullName>
    </submittedName>
</protein>
<dbReference type="RefSeq" id="WP_161810611.1">
    <property type="nucleotide sequence ID" value="NZ_BLJN01000001.1"/>
</dbReference>
<dbReference type="Proteomes" id="UP000445000">
    <property type="component" value="Unassembled WGS sequence"/>
</dbReference>